<organism evidence="3 4">
    <name type="scientific">Aspergillus eucalypticola (strain CBS 122712 / IBT 29274)</name>
    <dbReference type="NCBI Taxonomy" id="1448314"/>
    <lineage>
        <taxon>Eukaryota</taxon>
        <taxon>Fungi</taxon>
        <taxon>Dikarya</taxon>
        <taxon>Ascomycota</taxon>
        <taxon>Pezizomycotina</taxon>
        <taxon>Eurotiomycetes</taxon>
        <taxon>Eurotiomycetidae</taxon>
        <taxon>Eurotiales</taxon>
        <taxon>Aspergillaceae</taxon>
        <taxon>Aspergillus</taxon>
        <taxon>Aspergillus subgen. Circumdati</taxon>
    </lineage>
</organism>
<reference evidence="3" key="1">
    <citation type="submission" date="2016-12" db="EMBL/GenBank/DDBJ databases">
        <title>The genomes of Aspergillus section Nigri reveals drivers in fungal speciation.</title>
        <authorList>
            <consortium name="DOE Joint Genome Institute"/>
            <person name="Vesth T.C."/>
            <person name="Nybo J."/>
            <person name="Theobald S."/>
            <person name="Brandl J."/>
            <person name="Frisvad J.C."/>
            <person name="Nielsen K.F."/>
            <person name="Lyhne E.K."/>
            <person name="Kogle M.E."/>
            <person name="Kuo A."/>
            <person name="Riley R."/>
            <person name="Clum A."/>
            <person name="Nolan M."/>
            <person name="Lipzen A."/>
            <person name="Salamov A."/>
            <person name="Henrissat B."/>
            <person name="Wiebenga A."/>
            <person name="De vries R.P."/>
            <person name="Grigoriev I.V."/>
            <person name="Mortensen U.H."/>
            <person name="Andersen M.R."/>
            <person name="Baker S.E."/>
        </authorList>
    </citation>
    <scope>NUCLEOTIDE SEQUENCE</scope>
    <source>
        <strain evidence="3">CBS 122712</strain>
    </source>
</reference>
<feature type="transmembrane region" description="Helical" evidence="2">
    <location>
        <begin position="1377"/>
        <end position="1395"/>
    </location>
</feature>
<dbReference type="RefSeq" id="XP_025386063.1">
    <property type="nucleotide sequence ID" value="XM_025536135.1"/>
</dbReference>
<accession>A0A317V9N7</accession>
<feature type="region of interest" description="Disordered" evidence="1">
    <location>
        <begin position="1508"/>
        <end position="1539"/>
    </location>
</feature>
<dbReference type="NCBIfam" id="TIGR01643">
    <property type="entry name" value="YD_repeat_2x"/>
    <property type="match status" value="1"/>
</dbReference>
<dbReference type="OrthoDB" id="442731at2759"/>
<comment type="caution">
    <text evidence="3">The sequence shown here is derived from an EMBL/GenBank/DDBJ whole genome shotgun (WGS) entry which is preliminary data.</text>
</comment>
<evidence type="ECO:0000256" key="2">
    <source>
        <dbReference type="SAM" id="Phobius"/>
    </source>
</evidence>
<dbReference type="EMBL" id="MSFU01000019">
    <property type="protein sequence ID" value="PWY68690.1"/>
    <property type="molecule type" value="Genomic_DNA"/>
</dbReference>
<evidence type="ECO:0000256" key="1">
    <source>
        <dbReference type="SAM" id="MobiDB-lite"/>
    </source>
</evidence>
<dbReference type="Proteomes" id="UP000246171">
    <property type="component" value="Unassembled WGS sequence"/>
</dbReference>
<name>A0A317V9N7_ASPEC</name>
<dbReference type="InterPro" id="IPR050708">
    <property type="entry name" value="T6SS_VgrG/RHS"/>
</dbReference>
<keyword evidence="4" id="KW-1185">Reference proteome</keyword>
<dbReference type="GeneID" id="37058097"/>
<dbReference type="PANTHER" id="PTHR32305">
    <property type="match status" value="1"/>
</dbReference>
<feature type="transmembrane region" description="Helical" evidence="2">
    <location>
        <begin position="1352"/>
        <end position="1371"/>
    </location>
</feature>
<dbReference type="NCBIfam" id="TIGR03696">
    <property type="entry name" value="Rhs_assc_core"/>
    <property type="match status" value="1"/>
</dbReference>
<evidence type="ECO:0000313" key="4">
    <source>
        <dbReference type="Proteomes" id="UP000246171"/>
    </source>
</evidence>
<dbReference type="InterPro" id="IPR022385">
    <property type="entry name" value="Rhs_assc_core"/>
</dbReference>
<keyword evidence="2" id="KW-0472">Membrane</keyword>
<dbReference type="InterPro" id="IPR031325">
    <property type="entry name" value="RHS_repeat"/>
</dbReference>
<dbReference type="Gene3D" id="2.180.10.10">
    <property type="entry name" value="RHS repeat-associated core"/>
    <property type="match status" value="1"/>
</dbReference>
<dbReference type="PANTHER" id="PTHR32305:SF15">
    <property type="entry name" value="PROTEIN RHSA-RELATED"/>
    <property type="match status" value="1"/>
</dbReference>
<keyword evidence="2" id="KW-0812">Transmembrane</keyword>
<proteinExistence type="predicted"/>
<keyword evidence="2" id="KW-1133">Transmembrane helix</keyword>
<gene>
    <name evidence="3" type="ORF">BO83DRAFT_438883</name>
</gene>
<protein>
    <submittedName>
        <fullName evidence="3">RHS repeat protein</fullName>
    </submittedName>
</protein>
<evidence type="ECO:0000313" key="3">
    <source>
        <dbReference type="EMBL" id="PWY68690.1"/>
    </source>
</evidence>
<dbReference type="Pfam" id="PF05593">
    <property type="entry name" value="RHS_repeat"/>
    <property type="match status" value="1"/>
</dbReference>
<dbReference type="InterPro" id="IPR006530">
    <property type="entry name" value="YD"/>
</dbReference>
<feature type="compositionally biased region" description="Polar residues" evidence="1">
    <location>
        <begin position="1523"/>
        <end position="1539"/>
    </location>
</feature>
<dbReference type="VEuPathDB" id="FungiDB:BO83DRAFT_438883"/>
<sequence>MIYSQGFNFNSYVEKGVDPRTGQYNCTISLYEVPAEVRNGPPLKLALQYHSLNSDDVGLGKGWSFGNLSSYDQSSKTLVLSTGENYKVQETTSSVFITDQKLKNFVFQKTSTTTYRVILKSGQVEELSTFNRGSVGVPTEIYAANGRSLKLSWVFSGTQPRLSKIEADEQSLVEVDYSLSSQTTITRAPGTTEAAIFTLKKLNDRLSELILPLNGSAAWKFIYGTTGELTELTSPTGAKETISYDLQGLKLPSGASVTSIPCVIAHTAWPFHDQPAIRTTYSYSAHNFLGYGGGRTWTNDGDNLYLTPADYTYTSTLHVEGGTTTIHTYNKFHLLTRKVQQKNYKKLTQATTYYALSNTAFDSQPAQYQLPMSQATTYEDTSTKVSRTERTEFTFDEWGNETSETLPSGITTTREYYVPAGETASDQDLCPADPHGFQRYLKLETVIPGASAYSTPTRAHRYTYLKLSTATGALATYFVAAQQRVTSENDQTLVTSDYTYLNQPQSSDHGRRQQQVTYLHNQSPTTYQWTYSHGGVAALTEVTTMTSFDGQTAQTEITSSLLSGLTLATKDSAGITTTQEYDAVGRLLRTTTAPGTSFEATKTHAYAILTDTIGWRVTVTDTKGVQTQYFTDGMDRVVRIECQDDDGSWDQYQTYTGTFRVVRERRYNALNQCIEEVDVDWLRASGTPTELRTSRSLAYDDWGQVYKVTKNSGAVQLSETDPIALTQMVGNEGEGQIQIQYNVFQTPISETLVRLDGKPESTITYAYDGLGRRRQVTDGLGQVTQYSYDSFDRVVQTTWPDGHAIITEYATQSAAPLPTAINLQGAEGFSTQSFDGLERPLSTTVGGRTTTNTYQGVIPLPAQIINPEGRSERTYEPALGYALTGRVTSDGSNAYQYDQQTGDVLQMTGSLAATSLSYYPSSLLSQETVHTTAGARDLQYVYSQAGKLQEYTDIHGMQHTIQYDVYGRRQQISVGTLKTTLSYDQADRVTRTVVQDSSKNVTLTTVIGYDEFGREVQRTVSKGTTLVSHSTQSYGVTGLVATRSRRNGSNTVTRQETFEYDSLSRLVDYQCQGTQPPVDEQGRALRRQRFTFNNYDGLTQIQTTFVDGSVNTQAYTYSTQDPTQLVRITDSDATAGDITLEYDNNGCLTRDEHGRKLVYNASRLLAAVFDSQDQLLCEYGYDATDRLVRQTIPNEPDTQFSYRGDTLISITKGDSQTSFAADGGIYWGEVQQQGTTATTQLWASDSHHSVSTWLSPADADQVYDQAYTPYGGSAVGATIGFNGQWRDPVTGWYHLGAGYRVYNPNLKIFLQPDGWSPFTSGEINPYAYCLGDPINRADPSGHLSWRSFAQMMVGLVVSVGLGVFTGGLGWFTGGVAFVANVAIGAAVSAGTGLTYDRLTGKPFSWKNVGLDAFNGAVGGALGYGLGVGFNAPTPDTVMGKIVLAIQEEVIGGVLAYPVDLFLGWAEGAIFSENSQASDPLATSASYLADWPMEKLRQQRGSMILTSAPTTQGGLRQLPGRDGTGSTSSEALSARTTSRETVTAEDVSLNALAGESYDGSQLLLQLSPDHRVCFTINAQAVHVPAWDVTASSDFYRSRP</sequence>